<dbReference type="Gene3D" id="1.20.1720.10">
    <property type="entry name" value="Multidrug resistance protein D"/>
    <property type="match status" value="1"/>
</dbReference>
<dbReference type="GO" id="GO:0022857">
    <property type="term" value="F:transmembrane transporter activity"/>
    <property type="evidence" value="ECO:0007669"/>
    <property type="project" value="InterPro"/>
</dbReference>
<evidence type="ECO:0000256" key="5">
    <source>
        <dbReference type="ARBA" id="ARBA00022692"/>
    </source>
</evidence>
<feature type="transmembrane region" description="Helical" evidence="9">
    <location>
        <begin position="99"/>
        <end position="118"/>
    </location>
</feature>
<dbReference type="Gene3D" id="1.20.1250.20">
    <property type="entry name" value="MFS general substrate transporter like domains"/>
    <property type="match status" value="1"/>
</dbReference>
<comment type="caution">
    <text evidence="11">The sequence shown here is derived from an EMBL/GenBank/DDBJ whole genome shotgun (WGS) entry which is preliminary data.</text>
</comment>
<feature type="transmembrane region" description="Helical" evidence="9">
    <location>
        <begin position="860"/>
        <end position="882"/>
    </location>
</feature>
<keyword evidence="6 9" id="KW-1133">Transmembrane helix</keyword>
<feature type="transmembrane region" description="Helical" evidence="9">
    <location>
        <begin position="1220"/>
        <end position="1241"/>
    </location>
</feature>
<feature type="transmembrane region" description="Helical" evidence="9">
    <location>
        <begin position="62"/>
        <end position="87"/>
    </location>
</feature>
<comment type="similarity">
    <text evidence="3">Belongs to the major facilitator superfamily.</text>
</comment>
<feature type="transmembrane region" description="Helical" evidence="9">
    <location>
        <begin position="968"/>
        <end position="997"/>
    </location>
</feature>
<feature type="transmembrane region" description="Helical" evidence="9">
    <location>
        <begin position="220"/>
        <end position="240"/>
    </location>
</feature>
<dbReference type="InterPro" id="IPR020846">
    <property type="entry name" value="MFS_dom"/>
</dbReference>
<dbReference type="Pfam" id="PF07690">
    <property type="entry name" value="MFS_1"/>
    <property type="match status" value="1"/>
</dbReference>
<evidence type="ECO:0000256" key="3">
    <source>
        <dbReference type="ARBA" id="ARBA00008335"/>
    </source>
</evidence>
<feature type="region of interest" description="Disordered" evidence="8">
    <location>
        <begin position="23"/>
        <end position="51"/>
    </location>
</feature>
<feature type="compositionally biased region" description="Basic and acidic residues" evidence="8">
    <location>
        <begin position="668"/>
        <end position="686"/>
    </location>
</feature>
<sequence length="1411" mass="153846">MTFSFLKFYVSLKLSFSSLSRLKSSKTMPSTPSHQEELAVGRKEPGHSWRQNEEHVLPKNRLGIVSFAFVCTMFLGALDQTIVATALPTIVARLQGGNNYSWVGSAYMLAAGTFSPLYGKLSNMFGRKPVLYSSIIVFLTGSALCGAAQNMTWLIVCRAVQGIGGGGIMQLSMITISDIVPLKDRGRYGGLAGATYGILSLVGPPLGGALAQHVSWRWCFFINLPIGGIAGLLLFIFLNVHPPPKLPLRDQIAELDFIGLFSLIAGVACLLLGLNFGQESWLEPRTIGMLVAGATLLVVGGVHQALTKRAAILPPRLFKTRTTGCILAATFLQHAAYFPTVFYLPAFYQVLGASATGAGIMILPYILMTSASCIISGFVVSKTGKNLPLIWFRSMLLTVGLGLFIILDYTSSTVEKEVLPLVAAIGAGCVFQVPMVVLQAAMPLKDMATATNALMFLCVLGGAVGLAIGEAMISSVLPRKLAAIPNFANLGFGDSMTVLNDNIGMIHLIPVCHYSRCWLIAELGQDVALRHAVRHAWARSIAMIWIVMTVFAGVGFILTLFLREYSVDRKTVYSGDVQTSGGEREYVNGNCVRLCERGELEMAKSFAQYASQFLLQQQNPESSLSSSQPLFFSFTTDEGSRASNVHNSELDDLDDPHLRGHTGGMSGRGDHRSRIHEIEEDPYLRLDEEDMPPGASRHASQSVPLIASDYGQAESQDFPKGWLAHQASPPRRFRASSPSPSRSSLDSPGPIAGPSHRPTMPPQSPPPPPPPHSREAVSLSLTQSLLPRDGTTRPIDVFSLPDPRHISRARRKFNDSHWTILWCTGVTLCFFFSLLLMFVAQLPKKIKGPGPLPYLTLLHTVPLLTILTFVSAAVAYAHIFLLRMFVKPVMVVTSVFIPVTLFISAIWAFVGSFMWDSDQKPTWGESVGLRLFAIVPLVFSILTARRLIDLPRKIHSASSILDLSSRLLMSNFFLMALSPAMLLITLIASIPFVTLIFRLLLMGYFPQGQSEWRIQEWADWAIVGTVGVWLWSWGVARGILRTTCAGVIGAWYYADPGQTSPPPMDTHVIHAAVVRATYPSLGSIVLSALIMAGIRILTLLTIALRLLPSYFPLVFRPWLQPLTIGAGMAVSYLESVTTSFSMYALVYTGLTGDPFLPSARRARALTAAVESPGAGRFRRKFKTEPELTMLTYTPLTLTFPFALMTYLFVAHTLSAPNSALGAAVLAGGVTALVGLFCVGLVKDTADVLYLCYCIDKDEGKKRREEVFAAFEYDLQPKPPSSATPPQPQPAMQILPQYNAPAKIRPLPMSSPPPATLLPMSPSHNVSPPARTIQTVAPPEPTQSLPPATPDTDIDPFELDPYVHEEQHPPEMHPATPYSLSPEIEPSVHADHEEDDRDTNEESQLFPGSGLF</sequence>
<dbReference type="GO" id="GO:0012505">
    <property type="term" value="C:endomembrane system"/>
    <property type="evidence" value="ECO:0007669"/>
    <property type="project" value="UniProtKB-SubCell"/>
</dbReference>
<evidence type="ECO:0000256" key="6">
    <source>
        <dbReference type="ARBA" id="ARBA00022989"/>
    </source>
</evidence>
<feature type="transmembrane region" description="Helical" evidence="9">
    <location>
        <begin position="194"/>
        <end position="214"/>
    </location>
</feature>
<dbReference type="InterPro" id="IPR036259">
    <property type="entry name" value="MFS_trans_sf"/>
</dbReference>
<evidence type="ECO:0000259" key="10">
    <source>
        <dbReference type="PROSITE" id="PS50850"/>
    </source>
</evidence>
<keyword evidence="4" id="KW-0813">Transport</keyword>
<feature type="compositionally biased region" description="Basic and acidic residues" evidence="8">
    <location>
        <begin position="1360"/>
        <end position="1370"/>
    </location>
</feature>
<dbReference type="SUPFAM" id="SSF103473">
    <property type="entry name" value="MFS general substrate transporter"/>
    <property type="match status" value="1"/>
</dbReference>
<evidence type="ECO:0000256" key="7">
    <source>
        <dbReference type="ARBA" id="ARBA00023136"/>
    </source>
</evidence>
<feature type="transmembrane region" description="Helical" evidence="9">
    <location>
        <begin position="818"/>
        <end position="840"/>
    </location>
</feature>
<proteinExistence type="inferred from homology"/>
<evidence type="ECO:0000256" key="2">
    <source>
        <dbReference type="ARBA" id="ARBA00007168"/>
    </source>
</evidence>
<feature type="transmembrane region" description="Helical" evidence="9">
    <location>
        <begin position="130"/>
        <end position="156"/>
    </location>
</feature>
<feature type="region of interest" description="Disordered" evidence="8">
    <location>
        <begin position="638"/>
        <end position="700"/>
    </location>
</feature>
<organism evidence="11 12">
    <name type="scientific">Boletus reticuloceps</name>
    <dbReference type="NCBI Taxonomy" id="495285"/>
    <lineage>
        <taxon>Eukaryota</taxon>
        <taxon>Fungi</taxon>
        <taxon>Dikarya</taxon>
        <taxon>Basidiomycota</taxon>
        <taxon>Agaricomycotina</taxon>
        <taxon>Agaricomycetes</taxon>
        <taxon>Agaricomycetidae</taxon>
        <taxon>Boletales</taxon>
        <taxon>Boletineae</taxon>
        <taxon>Boletaceae</taxon>
        <taxon>Boletoideae</taxon>
        <taxon>Boletus</taxon>
    </lineage>
</organism>
<feature type="compositionally biased region" description="Pro residues" evidence="8">
    <location>
        <begin position="759"/>
        <end position="771"/>
    </location>
</feature>
<feature type="transmembrane region" description="Helical" evidence="9">
    <location>
        <begin position="1124"/>
        <end position="1146"/>
    </location>
</feature>
<feature type="region of interest" description="Disordered" evidence="8">
    <location>
        <begin position="722"/>
        <end position="777"/>
    </location>
</feature>
<dbReference type="Proteomes" id="UP000683000">
    <property type="component" value="Unassembled WGS sequence"/>
</dbReference>
<dbReference type="InterPro" id="IPR011701">
    <property type="entry name" value="MFS"/>
</dbReference>
<dbReference type="CDD" id="cd17502">
    <property type="entry name" value="MFS_Azr1_MDR_like"/>
    <property type="match status" value="1"/>
</dbReference>
<feature type="transmembrane region" description="Helical" evidence="9">
    <location>
        <begin position="252"/>
        <end position="274"/>
    </location>
</feature>
<feature type="domain" description="Major facilitator superfamily (MFS) profile" evidence="10">
    <location>
        <begin position="65"/>
        <end position="567"/>
    </location>
</feature>
<dbReference type="OrthoDB" id="420519at2759"/>
<reference evidence="11" key="1">
    <citation type="submission" date="2021-03" db="EMBL/GenBank/DDBJ databases">
        <title>Evolutionary innovations through gain and loss of genes in the ectomycorrhizal Boletales.</title>
        <authorList>
            <person name="Wu G."/>
            <person name="Miyauchi S."/>
            <person name="Morin E."/>
            <person name="Yang Z.-L."/>
            <person name="Xu J."/>
            <person name="Martin F.M."/>
        </authorList>
    </citation>
    <scope>NUCLEOTIDE SEQUENCE</scope>
    <source>
        <strain evidence="11">BR01</strain>
    </source>
</reference>
<dbReference type="PANTHER" id="PTHR23501">
    <property type="entry name" value="MAJOR FACILITATOR SUPERFAMILY"/>
    <property type="match status" value="1"/>
</dbReference>
<feature type="compositionally biased region" description="Polar residues" evidence="8">
    <location>
        <begin position="638"/>
        <end position="647"/>
    </location>
</feature>
<feature type="transmembrane region" description="Helical" evidence="9">
    <location>
        <begin position="1084"/>
        <end position="1104"/>
    </location>
</feature>
<feature type="transmembrane region" description="Helical" evidence="9">
    <location>
        <begin position="326"/>
        <end position="348"/>
    </location>
</feature>
<keyword evidence="5 9" id="KW-0812">Transmembrane</keyword>
<evidence type="ECO:0000313" key="11">
    <source>
        <dbReference type="EMBL" id="KAG6369766.1"/>
    </source>
</evidence>
<feature type="region of interest" description="Disordered" evidence="8">
    <location>
        <begin position="1302"/>
        <end position="1411"/>
    </location>
</feature>
<feature type="transmembrane region" description="Helical" evidence="9">
    <location>
        <begin position="542"/>
        <end position="562"/>
    </location>
</feature>
<feature type="transmembrane region" description="Helical" evidence="9">
    <location>
        <begin position="927"/>
        <end position="948"/>
    </location>
</feature>
<gene>
    <name evidence="11" type="ORF">JVT61DRAFT_13583</name>
</gene>
<feature type="transmembrane region" description="Helical" evidence="9">
    <location>
        <begin position="1017"/>
        <end position="1036"/>
    </location>
</feature>
<dbReference type="InterPro" id="IPR007603">
    <property type="entry name" value="Choline_transptr-like"/>
</dbReference>
<feature type="transmembrane region" description="Helical" evidence="9">
    <location>
        <begin position="162"/>
        <end position="182"/>
    </location>
</feature>
<dbReference type="Pfam" id="PF04515">
    <property type="entry name" value="Choline_transpo"/>
    <property type="match status" value="1"/>
</dbReference>
<dbReference type="PANTHER" id="PTHR23501:SF102">
    <property type="entry name" value="DRUG TRANSPORTER, PUTATIVE (AFU_ORTHOLOGUE AFUA_3G08530)-RELATED"/>
    <property type="match status" value="1"/>
</dbReference>
<name>A0A8I3A2Y3_9AGAM</name>
<feature type="transmembrane region" description="Helical" evidence="9">
    <location>
        <begin position="1187"/>
        <end position="1208"/>
    </location>
</feature>
<dbReference type="EMBL" id="JAGFBS010000066">
    <property type="protein sequence ID" value="KAG6369766.1"/>
    <property type="molecule type" value="Genomic_DNA"/>
</dbReference>
<evidence type="ECO:0000256" key="8">
    <source>
        <dbReference type="SAM" id="MobiDB-lite"/>
    </source>
</evidence>
<accession>A0A8I3A2Y3</accession>
<dbReference type="PROSITE" id="PS50850">
    <property type="entry name" value="MFS"/>
    <property type="match status" value="1"/>
</dbReference>
<feature type="transmembrane region" description="Helical" evidence="9">
    <location>
        <begin position="889"/>
        <end position="915"/>
    </location>
</feature>
<evidence type="ECO:0000256" key="9">
    <source>
        <dbReference type="SAM" id="Phobius"/>
    </source>
</evidence>
<comment type="similarity">
    <text evidence="2">Belongs to the CTL (choline transporter-like) family.</text>
</comment>
<keyword evidence="7 9" id="KW-0472">Membrane</keyword>
<feature type="compositionally biased region" description="Basic and acidic residues" evidence="8">
    <location>
        <begin position="34"/>
        <end position="51"/>
    </location>
</feature>
<feature type="transmembrane region" description="Helical" evidence="9">
    <location>
        <begin position="360"/>
        <end position="380"/>
    </location>
</feature>
<evidence type="ECO:0000313" key="12">
    <source>
        <dbReference type="Proteomes" id="UP000683000"/>
    </source>
</evidence>
<feature type="transmembrane region" description="Helical" evidence="9">
    <location>
        <begin position="387"/>
        <end position="407"/>
    </location>
</feature>
<protein>
    <recommendedName>
        <fullName evidence="10">Major facilitator superfamily (MFS) profile domain-containing protein</fullName>
    </recommendedName>
</protein>
<feature type="transmembrane region" description="Helical" evidence="9">
    <location>
        <begin position="419"/>
        <end position="441"/>
    </location>
</feature>
<dbReference type="GO" id="GO:0005886">
    <property type="term" value="C:plasma membrane"/>
    <property type="evidence" value="ECO:0007669"/>
    <property type="project" value="TreeGrafter"/>
</dbReference>
<feature type="compositionally biased region" description="Low complexity" evidence="8">
    <location>
        <begin position="735"/>
        <end position="758"/>
    </location>
</feature>
<evidence type="ECO:0000256" key="1">
    <source>
        <dbReference type="ARBA" id="ARBA00004127"/>
    </source>
</evidence>
<feature type="transmembrane region" description="Helical" evidence="9">
    <location>
        <begin position="453"/>
        <end position="477"/>
    </location>
</feature>
<evidence type="ECO:0000256" key="4">
    <source>
        <dbReference type="ARBA" id="ARBA00022448"/>
    </source>
</evidence>
<comment type="subcellular location">
    <subcellularLocation>
        <location evidence="1">Endomembrane system</location>
        <topology evidence="1">Multi-pass membrane protein</topology>
    </subcellularLocation>
</comment>
<dbReference type="FunFam" id="1.20.1720.10:FF:000013">
    <property type="entry name" value="Related to multidrug resistance proteins"/>
    <property type="match status" value="1"/>
</dbReference>
<keyword evidence="12" id="KW-1185">Reference proteome</keyword>